<evidence type="ECO:0000313" key="5">
    <source>
        <dbReference type="Proteomes" id="UP000265765"/>
    </source>
</evidence>
<dbReference type="InterPro" id="IPR010982">
    <property type="entry name" value="Lambda_DNA-bd_dom_sf"/>
</dbReference>
<name>A0AAI8PTC2_9ACTN</name>
<feature type="region of interest" description="Disordered" evidence="1">
    <location>
        <begin position="84"/>
        <end position="116"/>
    </location>
</feature>
<evidence type="ECO:0000259" key="2">
    <source>
        <dbReference type="PROSITE" id="PS50943"/>
    </source>
</evidence>
<dbReference type="GO" id="GO:0003677">
    <property type="term" value="F:DNA binding"/>
    <property type="evidence" value="ECO:0007669"/>
    <property type="project" value="InterPro"/>
</dbReference>
<evidence type="ECO:0000313" key="4">
    <source>
        <dbReference type="EMBL" id="AYC44135.1"/>
    </source>
</evidence>
<dbReference type="SMART" id="SM00530">
    <property type="entry name" value="HTH_XRE"/>
    <property type="match status" value="1"/>
</dbReference>
<accession>A0AAI8PTC2</accession>
<dbReference type="RefSeq" id="WP_120049527.1">
    <property type="nucleotide sequence ID" value="NZ_CP032427.1"/>
</dbReference>
<dbReference type="CDD" id="cd00093">
    <property type="entry name" value="HTH_XRE"/>
    <property type="match status" value="1"/>
</dbReference>
<dbReference type="Pfam" id="PF13560">
    <property type="entry name" value="HTH_31"/>
    <property type="match status" value="1"/>
</dbReference>
<gene>
    <name evidence="3" type="ORF">DWG14_00098</name>
    <name evidence="4" type="ORF">DWG14_08443</name>
</gene>
<organism evidence="4 5">
    <name type="scientific">Streptomyces griseorubiginosus</name>
    <dbReference type="NCBI Taxonomy" id="67304"/>
    <lineage>
        <taxon>Bacteria</taxon>
        <taxon>Bacillati</taxon>
        <taxon>Actinomycetota</taxon>
        <taxon>Actinomycetes</taxon>
        <taxon>Kitasatosporales</taxon>
        <taxon>Streptomycetaceae</taxon>
        <taxon>Streptomyces</taxon>
    </lineage>
</organism>
<protein>
    <recommendedName>
        <fullName evidence="2">HTH cro/C1-type domain-containing protein</fullName>
    </recommendedName>
</protein>
<dbReference type="KEGG" id="sge:DWG14_00098"/>
<dbReference type="SUPFAM" id="SSF47413">
    <property type="entry name" value="lambda repressor-like DNA-binding domains"/>
    <property type="match status" value="1"/>
</dbReference>
<dbReference type="GeneID" id="91287212"/>
<dbReference type="EMBL" id="CP032427">
    <property type="protein sequence ID" value="AYC35890.1"/>
    <property type="molecule type" value="Genomic_DNA"/>
</dbReference>
<dbReference type="Proteomes" id="UP000265765">
    <property type="component" value="Chromosome"/>
</dbReference>
<dbReference type="InterPro" id="IPR001387">
    <property type="entry name" value="Cro/C1-type_HTH"/>
</dbReference>
<dbReference type="AlphaFoldDB" id="A0AAI8PTC2"/>
<feature type="compositionally biased region" description="Low complexity" evidence="1">
    <location>
        <begin position="153"/>
        <end position="202"/>
    </location>
</feature>
<proteinExistence type="predicted"/>
<dbReference type="PROSITE" id="PS50943">
    <property type="entry name" value="HTH_CROC1"/>
    <property type="match status" value="1"/>
</dbReference>
<dbReference type="KEGG" id="sge:DWG14_08443"/>
<evidence type="ECO:0000256" key="1">
    <source>
        <dbReference type="SAM" id="MobiDB-lite"/>
    </source>
</evidence>
<reference evidence="4 5" key="1">
    <citation type="submission" date="2018-09" db="EMBL/GenBank/DDBJ databases">
        <title>Production of Trimethoprim by Streptomyces sp. 3E-1.</title>
        <authorList>
            <person name="Kang H.J."/>
            <person name="Kim S.B."/>
        </authorList>
    </citation>
    <scope>NUCLEOTIDE SEQUENCE [LARGE SCALE GENOMIC DNA]</scope>
    <source>
        <strain evidence="4 5">3E-1</strain>
    </source>
</reference>
<feature type="region of interest" description="Disordered" evidence="1">
    <location>
        <begin position="153"/>
        <end position="216"/>
    </location>
</feature>
<evidence type="ECO:0000313" key="3">
    <source>
        <dbReference type="EMBL" id="AYC35890.1"/>
    </source>
</evidence>
<sequence length="532" mass="57749">MSDFDAIDSLLDAVGPQAELPACDVRRELRERARLSKAQVARALGVSPSTLSGWESGRDPAGEARAKYAYLLDGLNAKLATDTENRPEPAEQPMASGAAAEDVTATSSPGSGRGEDEVELLAVPEPCVLCGRPAGQRVAGFAQHLTPADCRPTATATEAPAAEQPAPQAPQALQAPHAVQAPHAPQAPLGTARPAGAAARSRGPARRAFQEPSGPVDLIREAVQGALAERQGDVDAATAALVKRAIPDAMRLLDVTRKGARYDVIAHPWIPDILKKQTARGADQIWEARPKWTRHELPPGRHQVTALDINGAYLSALKTHLPLGRLEHSTGLAHDRRRSGVHLITPPEWEHEAVLPNPIGQRDEPGRLWVTEPTLRLLLRLSGPKHQLCDPPQIHESYTSGATENLLEKFRIALKDARDTAIEQGDTVTLEYVKAMYSKFVSTMGESNYNRELYRPDWMHLIRSQAFANLWLKALKAHDEGLAVVRAMGTDELHVIGDWRRVFAEGRAVTEVKVKDTYTAGSDVAEHADEGE</sequence>
<dbReference type="EMBL" id="CP032427">
    <property type="protein sequence ID" value="AYC44135.1"/>
    <property type="molecule type" value="Genomic_DNA"/>
</dbReference>
<feature type="domain" description="HTH cro/C1-type" evidence="2">
    <location>
        <begin position="27"/>
        <end position="58"/>
    </location>
</feature>
<dbReference type="Gene3D" id="1.10.260.40">
    <property type="entry name" value="lambda repressor-like DNA-binding domains"/>
    <property type="match status" value="1"/>
</dbReference>